<comment type="similarity">
    <text evidence="1 4">Belongs to the bacterial flagellin family.</text>
</comment>
<dbReference type="Pfam" id="PF00700">
    <property type="entry name" value="Flagellin_C"/>
    <property type="match status" value="1"/>
</dbReference>
<organism evidence="7 8">
    <name type="scientific">Alkalilimnicola ehrlichii (strain ATCC BAA-1101 / DSM 17681 / MLHE-1)</name>
    <dbReference type="NCBI Taxonomy" id="187272"/>
    <lineage>
        <taxon>Bacteria</taxon>
        <taxon>Pseudomonadati</taxon>
        <taxon>Pseudomonadota</taxon>
        <taxon>Gammaproteobacteria</taxon>
        <taxon>Chromatiales</taxon>
        <taxon>Ectothiorhodospiraceae</taxon>
        <taxon>Alkalilimnicola</taxon>
    </lineage>
</organism>
<dbReference type="Proteomes" id="UP000001962">
    <property type="component" value="Chromosome"/>
</dbReference>
<dbReference type="InterPro" id="IPR042187">
    <property type="entry name" value="Flagellin_C_sub2"/>
</dbReference>
<dbReference type="InterPro" id="IPR001492">
    <property type="entry name" value="Flagellin"/>
</dbReference>
<dbReference type="EMBL" id="CP000453">
    <property type="protein sequence ID" value="ABI56052.1"/>
    <property type="molecule type" value="Genomic_DNA"/>
</dbReference>
<evidence type="ECO:0000313" key="8">
    <source>
        <dbReference type="Proteomes" id="UP000001962"/>
    </source>
</evidence>
<dbReference type="PANTHER" id="PTHR42792">
    <property type="entry name" value="FLAGELLIN"/>
    <property type="match status" value="1"/>
</dbReference>
<dbReference type="Gene3D" id="2.170.280.10">
    <property type="entry name" value="f41 fragment of flagellin, middle domain"/>
    <property type="match status" value="1"/>
</dbReference>
<dbReference type="eggNOG" id="COG1344">
    <property type="taxonomic scope" value="Bacteria"/>
</dbReference>
<feature type="domain" description="Flagellin N-terminal" evidence="5">
    <location>
        <begin position="5"/>
        <end position="141"/>
    </location>
</feature>
<evidence type="ECO:0000256" key="3">
    <source>
        <dbReference type="ARBA" id="ARBA00023143"/>
    </source>
</evidence>
<evidence type="ECO:0000256" key="2">
    <source>
        <dbReference type="ARBA" id="ARBA00022525"/>
    </source>
</evidence>
<keyword evidence="7" id="KW-0282">Flagellum</keyword>
<dbReference type="Gene3D" id="6.10.280.190">
    <property type="match status" value="1"/>
</dbReference>
<dbReference type="InterPro" id="IPR001029">
    <property type="entry name" value="Flagellin_N"/>
</dbReference>
<dbReference type="HOGENOM" id="CLU_011142_7_0_6"/>
<evidence type="ECO:0000256" key="4">
    <source>
        <dbReference type="RuleBase" id="RU362073"/>
    </source>
</evidence>
<comment type="function">
    <text evidence="4">Flagellin is the subunit protein which polymerizes to form the filaments of bacterial flagella.</text>
</comment>
<dbReference type="OrthoDB" id="9796789at2"/>
<evidence type="ECO:0000313" key="7">
    <source>
        <dbReference type="EMBL" id="ABI56052.1"/>
    </source>
</evidence>
<feature type="domain" description="Flagellin C-terminal" evidence="6">
    <location>
        <begin position="403"/>
        <end position="487"/>
    </location>
</feature>
<dbReference type="Gene3D" id="1.20.1330.10">
    <property type="entry name" value="f41 fragment of flagellin, N-terminal domain"/>
    <property type="match status" value="1"/>
</dbReference>
<dbReference type="GO" id="GO:0009288">
    <property type="term" value="C:bacterial-type flagellum"/>
    <property type="evidence" value="ECO:0007669"/>
    <property type="project" value="UniProtKB-SubCell"/>
</dbReference>
<keyword evidence="2 4" id="KW-0964">Secreted</keyword>
<sequence length="488" mass="51474">MAQVINTNIASLNAQRNLNASQGQLGVALERLSSGLRINSAKDDAAGLAISSRFTSQINGLDQAVRNANDGISFAQTAEGALDESTNLLQRIRELAVQASNDTNSASDRDALDQEVQQAIREISRIAASTQFNNQNILDGSLSDLIFQVGANRGQIISVDGVDARAQSLGAQVADSGAVATNTLSEGGELSIAGVTIDMDGAENISDVISRINDNFSETGVQAFQTSGGSIVAETGLSEDEISFTADPDPVQLMTINGVNVFSEAGAGIDNPQALAERINAYTPLTGVSAVDVDGELVLESQADQESIRVTDVNADLFEATTTDFGEETVFFDENDDLRTELTFERGFDLRVPLEADPPVIADDSDGDLLQRLGLVGGADRFETFSADTVSVATRGEAQDAIRTVDIALQEINGIRADLGAVQNRFEATTANLTITSENLSASRSRIMDADFAAETAALTRGQILQQAGTSVLAQANQLPNNVLNLLQ</sequence>
<dbReference type="SUPFAM" id="SSF64518">
    <property type="entry name" value="Phase 1 flagellin"/>
    <property type="match status" value="1"/>
</dbReference>
<dbReference type="PRINTS" id="PR00207">
    <property type="entry name" value="FLAGELLIN"/>
</dbReference>
<dbReference type="Gene3D" id="2.30.220.10">
    <property type="entry name" value="f41 fragment of flagellin, C-terminal domain"/>
    <property type="match status" value="1"/>
</dbReference>
<name>Q0AAT5_ALKEH</name>
<evidence type="ECO:0000259" key="5">
    <source>
        <dbReference type="Pfam" id="PF00669"/>
    </source>
</evidence>
<reference evidence="8" key="1">
    <citation type="submission" date="2006-08" db="EMBL/GenBank/DDBJ databases">
        <title>Complete sequence of Alkalilimnicola ehrilichei MLHE-1.</title>
        <authorList>
            <person name="Copeland A."/>
            <person name="Lucas S."/>
            <person name="Lapidus A."/>
            <person name="Barry K."/>
            <person name="Detter J.C."/>
            <person name="Glavina del Rio T."/>
            <person name="Hammon N."/>
            <person name="Israni S."/>
            <person name="Dalin E."/>
            <person name="Tice H."/>
            <person name="Pitluck S."/>
            <person name="Sims D."/>
            <person name="Brettin T."/>
            <person name="Bruce D."/>
            <person name="Han C."/>
            <person name="Tapia R."/>
            <person name="Gilna P."/>
            <person name="Schmutz J."/>
            <person name="Larimer F."/>
            <person name="Land M."/>
            <person name="Hauser L."/>
            <person name="Kyrpides N."/>
            <person name="Mikhailova N."/>
            <person name="Oremland R.S."/>
            <person name="Hoeft S.E."/>
            <person name="Switzer-Blum J."/>
            <person name="Kulp T."/>
            <person name="King G."/>
            <person name="Tabita R."/>
            <person name="Witte B."/>
            <person name="Santini J.M."/>
            <person name="Basu P."/>
            <person name="Hollibaugh J.T."/>
            <person name="Xie G."/>
            <person name="Stolz J.F."/>
            <person name="Richardson P."/>
        </authorList>
    </citation>
    <scope>NUCLEOTIDE SEQUENCE [LARGE SCALE GENOMIC DNA]</scope>
    <source>
        <strain evidence="8">ATCC BAA-1101 / DSM 17681 / MLHE-1</strain>
    </source>
</reference>
<dbReference type="Gene3D" id="6.10.10.10">
    <property type="entry name" value="Flagellar export chaperone, C-terminal domain"/>
    <property type="match status" value="1"/>
</dbReference>
<protein>
    <recommendedName>
        <fullName evidence="4">Flagellin</fullName>
    </recommendedName>
</protein>
<keyword evidence="3 4" id="KW-0975">Bacterial flagellum</keyword>
<dbReference type="Pfam" id="PF00669">
    <property type="entry name" value="Flagellin_N"/>
    <property type="match status" value="1"/>
</dbReference>
<dbReference type="KEGG" id="aeh:Mlg_0698"/>
<dbReference type="GO" id="GO:0005576">
    <property type="term" value="C:extracellular region"/>
    <property type="evidence" value="ECO:0007669"/>
    <property type="project" value="UniProtKB-SubCell"/>
</dbReference>
<keyword evidence="7" id="KW-0966">Cell projection</keyword>
<proteinExistence type="inferred from homology"/>
<dbReference type="InterPro" id="IPR046358">
    <property type="entry name" value="Flagellin_C"/>
</dbReference>
<keyword evidence="8" id="KW-1185">Reference proteome</keyword>
<evidence type="ECO:0000259" key="6">
    <source>
        <dbReference type="Pfam" id="PF00700"/>
    </source>
</evidence>
<dbReference type="GO" id="GO:0005198">
    <property type="term" value="F:structural molecule activity"/>
    <property type="evidence" value="ECO:0007669"/>
    <property type="project" value="UniProtKB-UniRule"/>
</dbReference>
<accession>Q0AAT5</accession>
<dbReference type="AlphaFoldDB" id="Q0AAT5"/>
<dbReference type="PANTHER" id="PTHR42792:SF2">
    <property type="entry name" value="FLAGELLIN"/>
    <property type="match status" value="1"/>
</dbReference>
<keyword evidence="7" id="KW-0969">Cilium</keyword>
<evidence type="ECO:0000256" key="1">
    <source>
        <dbReference type="ARBA" id="ARBA00005709"/>
    </source>
</evidence>
<comment type="subcellular location">
    <subcellularLocation>
        <location evidence="4">Secreted</location>
    </subcellularLocation>
    <subcellularLocation>
        <location evidence="4">Bacterial flagellum</location>
    </subcellularLocation>
</comment>
<gene>
    <name evidence="7" type="ordered locus">Mlg_0698</name>
</gene>
<dbReference type="RefSeq" id="WP_011628447.1">
    <property type="nucleotide sequence ID" value="NC_008340.1"/>
</dbReference>